<reference evidence="12" key="1">
    <citation type="submission" date="2007-04" db="EMBL/GenBank/DDBJ databases">
        <title>Annotation of Pediculus humanus corporis strain USDA.</title>
        <authorList>
            <person name="Kirkness E."/>
            <person name="Hannick L."/>
            <person name="Hass B."/>
            <person name="Bruggner R."/>
            <person name="Lawson D."/>
            <person name="Bidwell S."/>
            <person name="Joardar V."/>
            <person name="Caler E."/>
            <person name="Walenz B."/>
            <person name="Inman J."/>
            <person name="Schobel S."/>
            <person name="Galinsky K."/>
            <person name="Amedeo P."/>
            <person name="Strausberg R."/>
        </authorList>
    </citation>
    <scope>NUCLEOTIDE SEQUENCE</scope>
    <source>
        <strain evidence="12">USDA</strain>
    </source>
</reference>
<keyword evidence="11" id="KW-0539">Nucleus</keyword>
<dbReference type="STRING" id="121224.E0VJH6"/>
<evidence type="ECO:0000313" key="13">
    <source>
        <dbReference type="EnsemblMetazoa" id="PHUM245170-PA"/>
    </source>
</evidence>
<evidence type="ECO:0000256" key="1">
    <source>
        <dbReference type="ARBA" id="ARBA00001198"/>
    </source>
</evidence>
<dbReference type="RefSeq" id="XP_002426270.1">
    <property type="nucleotide sequence ID" value="XM_002426225.1"/>
</dbReference>
<comment type="similarity">
    <text evidence="11">Belongs to the peptidase T1B family.</text>
</comment>
<accession>E0VJH6</accession>
<evidence type="ECO:0000256" key="8">
    <source>
        <dbReference type="ARBA" id="ARBA00024953"/>
    </source>
</evidence>
<feature type="active site" description="Nucleophile" evidence="10">
    <location>
        <position position="64"/>
    </location>
</feature>
<keyword evidence="5 12" id="KW-0378">Hydrolase</keyword>
<dbReference type="GeneID" id="8230805"/>
<evidence type="ECO:0000256" key="7">
    <source>
        <dbReference type="ARBA" id="ARBA00023145"/>
    </source>
</evidence>
<dbReference type="CTD" id="8230805"/>
<dbReference type="FunCoup" id="E0VJH6">
    <property type="interactions" value="1060"/>
</dbReference>
<comment type="subunit">
    <text evidence="11">Component of the proteasome complex.</text>
</comment>
<gene>
    <name evidence="13" type="primary">8230805</name>
    <name evidence="12" type="ORF">Phum_PHUM245170</name>
</gene>
<reference evidence="13" key="3">
    <citation type="submission" date="2021-02" db="UniProtKB">
        <authorList>
            <consortium name="EnsemblMetazoa"/>
        </authorList>
    </citation>
    <scope>IDENTIFICATION</scope>
    <source>
        <strain evidence="13">USDA</strain>
    </source>
</reference>
<comment type="function">
    <text evidence="8">Non-catalytic component of the proteasome, a multicatalytic proteinase complex which is characterized by its ability to cleave peptides with Arg, Phe, Tyr, Leu, and Glu adjacent to the leaving group at neutral or slightly basic pH. The proteasome has an ATP-dependent proteolytic activity.</text>
</comment>
<dbReference type="InterPro" id="IPR001353">
    <property type="entry name" value="Proteasome_sua/b"/>
</dbReference>
<name>E0VJH6_PEDHC</name>
<dbReference type="Gene3D" id="3.60.20.10">
    <property type="entry name" value="Glutamine Phosphoribosylpyrophosphate, subunit 1, domain 1"/>
    <property type="match status" value="1"/>
</dbReference>
<keyword evidence="7" id="KW-0865">Zymogen</keyword>
<dbReference type="PANTHER" id="PTHR32194:SF3">
    <property type="entry name" value="PROTEASOME SUBUNIT BETA"/>
    <property type="match status" value="1"/>
</dbReference>
<evidence type="ECO:0000256" key="3">
    <source>
        <dbReference type="ARBA" id="ARBA00022670"/>
    </source>
</evidence>
<dbReference type="VEuPathDB" id="VectorBase:PHUM245170"/>
<keyword evidence="4" id="KW-0888">Threonine protease</keyword>
<dbReference type="EMBL" id="DS235222">
    <property type="protein sequence ID" value="EEB13532.1"/>
    <property type="molecule type" value="Genomic_DNA"/>
</dbReference>
<evidence type="ECO:0000256" key="11">
    <source>
        <dbReference type="RuleBase" id="RU004203"/>
    </source>
</evidence>
<dbReference type="CDD" id="cd03761">
    <property type="entry name" value="proteasome_beta_type_5"/>
    <property type="match status" value="1"/>
</dbReference>
<dbReference type="InterPro" id="IPR029055">
    <property type="entry name" value="Ntn_hydrolases_N"/>
</dbReference>
<dbReference type="OMA" id="NLGMAMQ"/>
<dbReference type="GO" id="GO:0005634">
    <property type="term" value="C:nucleus"/>
    <property type="evidence" value="ECO:0007669"/>
    <property type="project" value="UniProtKB-SubCell"/>
</dbReference>
<evidence type="ECO:0000256" key="4">
    <source>
        <dbReference type="ARBA" id="ARBA00022698"/>
    </source>
</evidence>
<reference evidence="12" key="2">
    <citation type="submission" date="2007-04" db="EMBL/GenBank/DDBJ databases">
        <title>The genome of the human body louse.</title>
        <authorList>
            <consortium name="The Human Body Louse Genome Consortium"/>
            <person name="Kirkness E."/>
            <person name="Walenz B."/>
            <person name="Hass B."/>
            <person name="Bruggner R."/>
            <person name="Strausberg R."/>
        </authorList>
    </citation>
    <scope>NUCLEOTIDE SEQUENCE</scope>
    <source>
        <strain evidence="12">USDA</strain>
    </source>
</reference>
<evidence type="ECO:0000256" key="6">
    <source>
        <dbReference type="ARBA" id="ARBA00022942"/>
    </source>
</evidence>
<comment type="subunit">
    <text evidence="9">The 26S proteasome consists of a 20S proteasome core and two 19S regulatory subunits. The 20S proteasome core is composed of 28 subunits that are arranged in four stacked rings, resulting in a barrel-shaped structure. The two end rings are each formed by seven alpha subunits, and the two central rings are each formed by seven beta subunits. The catalytic chamber with the active sites is on the inside of the barrel.</text>
</comment>
<dbReference type="GO" id="GO:0005737">
    <property type="term" value="C:cytoplasm"/>
    <property type="evidence" value="ECO:0007669"/>
    <property type="project" value="UniProtKB-SubCell"/>
</dbReference>
<dbReference type="InterPro" id="IPR000243">
    <property type="entry name" value="Pept_T1A_subB"/>
</dbReference>
<dbReference type="EnsemblMetazoa" id="PHUM245170-RA">
    <property type="protein sequence ID" value="PHUM245170-PA"/>
    <property type="gene ID" value="PHUM245170"/>
</dbReference>
<dbReference type="PROSITE" id="PS00854">
    <property type="entry name" value="PROTEASOME_BETA_1"/>
    <property type="match status" value="1"/>
</dbReference>
<dbReference type="EMBL" id="AAZO01002840">
    <property type="status" value="NOT_ANNOTATED_CDS"/>
    <property type="molecule type" value="Genomic_DNA"/>
</dbReference>
<dbReference type="HOGENOM" id="CLU_035750_7_1_1"/>
<dbReference type="PANTHER" id="PTHR32194">
    <property type="entry name" value="METALLOPROTEASE TLDD"/>
    <property type="match status" value="1"/>
</dbReference>
<dbReference type="InterPro" id="IPR016050">
    <property type="entry name" value="Proteasome_bsu_CS"/>
</dbReference>
<evidence type="ECO:0000256" key="9">
    <source>
        <dbReference type="ARBA" id="ARBA00026071"/>
    </source>
</evidence>
<dbReference type="eggNOG" id="KOG0175">
    <property type="taxonomic scope" value="Eukaryota"/>
</dbReference>
<dbReference type="GO" id="GO:0051603">
    <property type="term" value="P:proteolysis involved in protein catabolic process"/>
    <property type="evidence" value="ECO:0007669"/>
    <property type="project" value="InterPro"/>
</dbReference>
<dbReference type="GO" id="GO:0005839">
    <property type="term" value="C:proteasome core complex"/>
    <property type="evidence" value="ECO:0007669"/>
    <property type="project" value="InterPro"/>
</dbReference>
<dbReference type="KEGG" id="phu:Phum_PHUM245170"/>
<dbReference type="SUPFAM" id="SSF56235">
    <property type="entry name" value="N-terminal nucleophile aminohydrolases (Ntn hydrolases)"/>
    <property type="match status" value="1"/>
</dbReference>
<dbReference type="OrthoDB" id="37597at2759"/>
<sequence length="271" mass="30361">MALDSLAGLPNYKFGDIEENEIQRKGCGNFYNQMCLSVPPYENPNQKLHELRQKGLKIDIDHGTTTLGFRFKNGVILAVDSRATGGQCIGSQTMKKIVEINNYLLGTLAGGAADCVYWDRVLAKQCRMFELRNHERISVAAASKLMTNMVYNYKGMGLSMGMMIAGWDKRGASLYYVSDDGTRTSGNVFSVGSGSIYAFGVLDTGYKWDLEDKEAYDLAQRSIYHATYRDAYSGGIIRVYHIKETGWVNISEIDCKELHYKYQKEKGLLPA</sequence>
<comment type="function">
    <text evidence="11">Component of the proteasome, a multicatalytic proteinase complex which is characterized by its ability to cleave peptides with Arg, Phe, Tyr, Leu, and Glu adjacent to the leaving group at neutral or slightly basic pH. The proteasome has an ATP-dependent proteolytic activity.</text>
</comment>
<dbReference type="Proteomes" id="UP000009046">
    <property type="component" value="Unassembled WGS sequence"/>
</dbReference>
<dbReference type="InterPro" id="IPR023333">
    <property type="entry name" value="Proteasome_suB-type"/>
</dbReference>
<comment type="catalytic activity">
    <reaction evidence="1">
        <text>Cleavage of peptide bonds with very broad specificity.</text>
        <dbReference type="EC" id="3.4.25.1"/>
    </reaction>
</comment>
<dbReference type="InParanoid" id="E0VJH6"/>
<organism>
    <name type="scientific">Pediculus humanus subsp. corporis</name>
    <name type="common">Body louse</name>
    <dbReference type="NCBI Taxonomy" id="121224"/>
    <lineage>
        <taxon>Eukaryota</taxon>
        <taxon>Metazoa</taxon>
        <taxon>Ecdysozoa</taxon>
        <taxon>Arthropoda</taxon>
        <taxon>Hexapoda</taxon>
        <taxon>Insecta</taxon>
        <taxon>Pterygota</taxon>
        <taxon>Neoptera</taxon>
        <taxon>Paraneoptera</taxon>
        <taxon>Psocodea</taxon>
        <taxon>Troctomorpha</taxon>
        <taxon>Phthiraptera</taxon>
        <taxon>Anoplura</taxon>
        <taxon>Pediculidae</taxon>
        <taxon>Pediculus</taxon>
    </lineage>
</organism>
<evidence type="ECO:0000256" key="10">
    <source>
        <dbReference type="PIRSR" id="PIRSR600243-1"/>
    </source>
</evidence>
<evidence type="ECO:0000313" key="12">
    <source>
        <dbReference type="EMBL" id="EEB13532.1"/>
    </source>
</evidence>
<evidence type="ECO:0000256" key="5">
    <source>
        <dbReference type="ARBA" id="ARBA00022801"/>
    </source>
</evidence>
<keyword evidence="6 11" id="KW-0647">Proteasome</keyword>
<proteinExistence type="inferred from homology"/>
<keyword evidence="3" id="KW-0645">Protease</keyword>
<dbReference type="Pfam" id="PF00227">
    <property type="entry name" value="Proteasome"/>
    <property type="match status" value="1"/>
</dbReference>
<evidence type="ECO:0000313" key="14">
    <source>
        <dbReference type="Proteomes" id="UP000009046"/>
    </source>
</evidence>
<dbReference type="PRINTS" id="PR00141">
    <property type="entry name" value="PROTEASOME"/>
</dbReference>
<protein>
    <recommendedName>
        <fullName evidence="11">Proteasome subunit beta</fullName>
    </recommendedName>
</protein>
<dbReference type="GO" id="GO:0004298">
    <property type="term" value="F:threonine-type endopeptidase activity"/>
    <property type="evidence" value="ECO:0007669"/>
    <property type="project" value="UniProtKB-KW"/>
</dbReference>
<dbReference type="MEROPS" id="T01.A06"/>
<dbReference type="AlphaFoldDB" id="E0VJH6"/>
<keyword evidence="14" id="KW-1185">Reference proteome</keyword>
<comment type="subcellular location">
    <subcellularLocation>
        <location evidence="11">Cytoplasm</location>
    </subcellularLocation>
    <subcellularLocation>
        <location evidence="11">Nucleus</location>
    </subcellularLocation>
</comment>
<keyword evidence="2 11" id="KW-0963">Cytoplasm</keyword>
<dbReference type="PROSITE" id="PS51476">
    <property type="entry name" value="PROTEASOME_BETA_2"/>
    <property type="match status" value="1"/>
</dbReference>
<evidence type="ECO:0000256" key="2">
    <source>
        <dbReference type="ARBA" id="ARBA00022490"/>
    </source>
</evidence>